<evidence type="ECO:0000256" key="3">
    <source>
        <dbReference type="ARBA" id="ARBA00012718"/>
    </source>
</evidence>
<evidence type="ECO:0000256" key="5">
    <source>
        <dbReference type="ARBA" id="ARBA00022801"/>
    </source>
</evidence>
<dbReference type="Gene3D" id="3.10.620.10">
    <property type="entry name" value="Protein N-terminal glutamine amidohydrolase, alpha beta roll"/>
    <property type="match status" value="1"/>
</dbReference>
<comment type="catalytic activity">
    <reaction evidence="7 8">
        <text>N-terminal L-glutaminyl-[protein] + H2O = N-terminal L-glutamyl-[protein] + NH4(+)</text>
        <dbReference type="Rhea" id="RHEA:50680"/>
        <dbReference type="Rhea" id="RHEA-COMP:12668"/>
        <dbReference type="Rhea" id="RHEA-COMP:12777"/>
        <dbReference type="ChEBI" id="CHEBI:15377"/>
        <dbReference type="ChEBI" id="CHEBI:28938"/>
        <dbReference type="ChEBI" id="CHEBI:64721"/>
        <dbReference type="ChEBI" id="CHEBI:64722"/>
        <dbReference type="EC" id="3.5.1.122"/>
    </reaction>
</comment>
<sequence>MLMHNPPSAPDTVHTPFYCEENVYLLCEAFVSQQEEVSAVFISNEQKTSHVVWDYHVVLLLRSRERQQWIYDFDSRLPFPCLMKDYLRHTFKENVPEPYRSIIPLSSLFRIVPGSTFVEHFASDRSHMNAAPKRYRSPPPPHAPIRGRSATTTGNNLMESFVDMVSSERSFGKVLDLQGVVRLAEEC</sequence>
<dbReference type="Pfam" id="PF09764">
    <property type="entry name" value="Nt_Gln_amidase"/>
    <property type="match status" value="1"/>
</dbReference>
<feature type="region of interest" description="Disordered" evidence="9">
    <location>
        <begin position="130"/>
        <end position="153"/>
    </location>
</feature>
<comment type="subunit">
    <text evidence="2 8">Monomer.</text>
</comment>
<keyword evidence="5 8" id="KW-0378">Hydrolase</keyword>
<evidence type="ECO:0000313" key="12">
    <source>
        <dbReference type="Proteomes" id="UP001215598"/>
    </source>
</evidence>
<evidence type="ECO:0000256" key="6">
    <source>
        <dbReference type="ARBA" id="ARBA00029677"/>
    </source>
</evidence>
<evidence type="ECO:0000256" key="7">
    <source>
        <dbReference type="ARBA" id="ARBA00048768"/>
    </source>
</evidence>
<comment type="function">
    <text evidence="8">Mediates the side-chain deamidation of N-terminal glutamine residues to glutamate, an important step in N-end rule pathway of protein degradation. Conversion of the resulting N-terminal glutamine to glutamate renders the protein susceptible to arginylation, polyubiquitination and degradation as specified by the N-end rule. Does not act on substrates with internal or C-terminal glutamine and does not act on non-glutamine residues in any position.</text>
</comment>
<dbReference type="AlphaFoldDB" id="A0AAD7IWK6"/>
<dbReference type="InterPro" id="IPR037132">
    <property type="entry name" value="N_Gln_amidohydro_ab_roll_sf"/>
</dbReference>
<dbReference type="EMBL" id="JARKIB010000060">
    <property type="protein sequence ID" value="KAJ7751997.1"/>
    <property type="molecule type" value="Genomic_DNA"/>
</dbReference>
<dbReference type="InterPro" id="IPR039733">
    <property type="entry name" value="NTAQ1"/>
</dbReference>
<dbReference type="GO" id="GO:0008418">
    <property type="term" value="F:protein-N-terminal asparagine amidohydrolase activity"/>
    <property type="evidence" value="ECO:0007669"/>
    <property type="project" value="UniProtKB-UniRule"/>
</dbReference>
<feature type="domain" description="Protein N-terminal glutamine amidohydrolase alpha beta roll" evidence="10">
    <location>
        <begin position="14"/>
        <end position="181"/>
    </location>
</feature>
<evidence type="ECO:0000256" key="9">
    <source>
        <dbReference type="SAM" id="MobiDB-lite"/>
    </source>
</evidence>
<dbReference type="PANTHER" id="PTHR13035:SF0">
    <property type="entry name" value="PROTEIN N-TERMINAL GLUTAMINE AMIDOHYDROLASE"/>
    <property type="match status" value="1"/>
</dbReference>
<evidence type="ECO:0000313" key="11">
    <source>
        <dbReference type="EMBL" id="KAJ7751997.1"/>
    </source>
</evidence>
<evidence type="ECO:0000256" key="1">
    <source>
        <dbReference type="ARBA" id="ARBA00008985"/>
    </source>
</evidence>
<dbReference type="Proteomes" id="UP001215598">
    <property type="component" value="Unassembled WGS sequence"/>
</dbReference>
<dbReference type="GO" id="GO:0005634">
    <property type="term" value="C:nucleus"/>
    <property type="evidence" value="ECO:0007669"/>
    <property type="project" value="TreeGrafter"/>
</dbReference>
<comment type="similarity">
    <text evidence="1 8">Belongs to the NTAQ1 family.</text>
</comment>
<dbReference type="EC" id="3.5.1.122" evidence="3 8"/>
<comment type="caution">
    <text evidence="11">The sequence shown here is derived from an EMBL/GenBank/DDBJ whole genome shotgun (WGS) entry which is preliminary data.</text>
</comment>
<dbReference type="PANTHER" id="PTHR13035">
    <property type="entry name" value="PROTEIN N-TERMINAL GLUTAMINE AMIDOHYDROLASE"/>
    <property type="match status" value="1"/>
</dbReference>
<organism evidence="11 12">
    <name type="scientific">Mycena metata</name>
    <dbReference type="NCBI Taxonomy" id="1033252"/>
    <lineage>
        <taxon>Eukaryota</taxon>
        <taxon>Fungi</taxon>
        <taxon>Dikarya</taxon>
        <taxon>Basidiomycota</taxon>
        <taxon>Agaricomycotina</taxon>
        <taxon>Agaricomycetes</taxon>
        <taxon>Agaricomycetidae</taxon>
        <taxon>Agaricales</taxon>
        <taxon>Marasmiineae</taxon>
        <taxon>Mycenaceae</taxon>
        <taxon>Mycena</taxon>
    </lineage>
</organism>
<accession>A0AAD7IWK6</accession>
<evidence type="ECO:0000256" key="4">
    <source>
        <dbReference type="ARBA" id="ARBA00021247"/>
    </source>
</evidence>
<evidence type="ECO:0000256" key="8">
    <source>
        <dbReference type="RuleBase" id="RU367082"/>
    </source>
</evidence>
<dbReference type="GO" id="GO:0070773">
    <property type="term" value="F:protein-N-terminal glutamine amidohydrolase activity"/>
    <property type="evidence" value="ECO:0007669"/>
    <property type="project" value="UniProtKB-UniRule"/>
</dbReference>
<keyword evidence="12" id="KW-1185">Reference proteome</keyword>
<protein>
    <recommendedName>
        <fullName evidence="4 8">Protein N-terminal glutamine amidohydrolase</fullName>
        <ecNumber evidence="3 8">3.5.1.122</ecNumber>
    </recommendedName>
    <alternativeName>
        <fullName evidence="6 8">Protein NH2-terminal glutamine deamidase</fullName>
    </alternativeName>
</protein>
<proteinExistence type="inferred from homology"/>
<evidence type="ECO:0000259" key="10">
    <source>
        <dbReference type="Pfam" id="PF09764"/>
    </source>
</evidence>
<dbReference type="InterPro" id="IPR023128">
    <property type="entry name" value="Prot_N_Gln_amidohydro_ab_roll"/>
</dbReference>
<dbReference type="GO" id="GO:0005829">
    <property type="term" value="C:cytosol"/>
    <property type="evidence" value="ECO:0007669"/>
    <property type="project" value="TreeGrafter"/>
</dbReference>
<evidence type="ECO:0000256" key="2">
    <source>
        <dbReference type="ARBA" id="ARBA00011245"/>
    </source>
</evidence>
<reference evidence="11" key="1">
    <citation type="submission" date="2023-03" db="EMBL/GenBank/DDBJ databases">
        <title>Massive genome expansion in bonnet fungi (Mycena s.s.) driven by repeated elements and novel gene families across ecological guilds.</title>
        <authorList>
            <consortium name="Lawrence Berkeley National Laboratory"/>
            <person name="Harder C.B."/>
            <person name="Miyauchi S."/>
            <person name="Viragh M."/>
            <person name="Kuo A."/>
            <person name="Thoen E."/>
            <person name="Andreopoulos B."/>
            <person name="Lu D."/>
            <person name="Skrede I."/>
            <person name="Drula E."/>
            <person name="Henrissat B."/>
            <person name="Morin E."/>
            <person name="Kohler A."/>
            <person name="Barry K."/>
            <person name="LaButti K."/>
            <person name="Morin E."/>
            <person name="Salamov A."/>
            <person name="Lipzen A."/>
            <person name="Mereny Z."/>
            <person name="Hegedus B."/>
            <person name="Baldrian P."/>
            <person name="Stursova M."/>
            <person name="Weitz H."/>
            <person name="Taylor A."/>
            <person name="Grigoriev I.V."/>
            <person name="Nagy L.G."/>
            <person name="Martin F."/>
            <person name="Kauserud H."/>
        </authorList>
    </citation>
    <scope>NUCLEOTIDE SEQUENCE</scope>
    <source>
        <strain evidence="11">CBHHK182m</strain>
    </source>
</reference>
<gene>
    <name evidence="11" type="ORF">B0H16DRAFT_1663115</name>
</gene>
<name>A0AAD7IWK6_9AGAR</name>